<reference evidence="2 3" key="1">
    <citation type="submission" date="2024-06" db="EMBL/GenBank/DDBJ databases">
        <authorList>
            <person name="Kraege A."/>
            <person name="Thomma B."/>
        </authorList>
    </citation>
    <scope>NUCLEOTIDE SEQUENCE [LARGE SCALE GENOMIC DNA]</scope>
</reference>
<dbReference type="EMBL" id="CAXHTA020000021">
    <property type="protein sequence ID" value="CAL5229735.1"/>
    <property type="molecule type" value="Genomic_DNA"/>
</dbReference>
<accession>A0ABP1GEN3</accession>
<feature type="region of interest" description="Disordered" evidence="1">
    <location>
        <begin position="615"/>
        <end position="734"/>
    </location>
</feature>
<evidence type="ECO:0000313" key="3">
    <source>
        <dbReference type="Proteomes" id="UP001497392"/>
    </source>
</evidence>
<evidence type="ECO:0000256" key="1">
    <source>
        <dbReference type="SAM" id="MobiDB-lite"/>
    </source>
</evidence>
<protein>
    <submittedName>
        <fullName evidence="2">G13115 protein</fullName>
    </submittedName>
</protein>
<feature type="region of interest" description="Disordered" evidence="1">
    <location>
        <begin position="39"/>
        <end position="68"/>
    </location>
</feature>
<comment type="caution">
    <text evidence="2">The sequence shown here is derived from an EMBL/GenBank/DDBJ whole genome shotgun (WGS) entry which is preliminary data.</text>
</comment>
<proteinExistence type="predicted"/>
<sequence length="967" mass="104308">MSAGHGEGLLRDSKKMHVFSDLKDILQPGQYTYTLKEAEGASRQREEAGGGAARLQSEVADGSGGPEFQDLDAGKRLMDLLGDSLRDWHAEEAPGGKRESCVSGSNMLQQQIALLDSRDDTYECLLINWGASSGAGRNAGRRTLGPQSKTTILKMLLRWMRKYFEEQGDEEVLCFLAWAMYARLAADLNASDMAIVREFMDGAKRTVARPHLIALLRAQGFDLRTTRCENLLGITAETGPALWLLYACLTPLSDGPDKSGPGTYGDFIEGLPKDLRHGLECKHVLQLLRGALRVPPKEPLLLLTLVDEGNSASGAFVQTDHTPPKKGATWLKHLLAELINTNASAPPECNDLVVPITVSTQQDAVDLRCVCINAAMPLAINIPMPMLTLEQTHAVVLDLARRAARSARQPELPGLSDDAAQAWTHVHMFAGGSPRLLSWFLEDLSSSHVLGTGWSEGLDEKIAGLTMARAREILRGVNGRLMGRGWYGLSIIGALRRMTLLQKMLNTILMGHGARRHELIDPEFPGVTWGMLEAEGLVKLNLLAAFGCHQAAAGQPVRAEQAAAASAEGAAAYGDSSSASHGGLHTVEAATNRQLRSQAVPLLGGLATALAAADPDVSPETPAAGKSVDSPNLVESRRHQQRRRAGRQPGDVQLGKRPADESVRSSHSEGHEQAKKRRYSKAAQVSGQATAAPMGSGPVTRQTSSLPPGQHAIRHPVSMSQHSAVPSETISQPVGRRGVEALSTPQHIAILDHMCSQPSASPGDEPVLPVMGILVFTALMQDTGLMRADQLSLFNKELVCQNALIAENFSDVVSVCLKLEALAALGRESFRLSEIFPGEQIEDHLAQTRFMVPIGRLSAGKALHEAQLLDGAARGSLIQEIWQGIMNSQKRRLVHAELKIAYVGQGSNGHDGSVILVEEATPNRAWVVNVQSRLPLLQNLWHNSIVEWRAALGSRSKRTRDQGGLAV</sequence>
<evidence type="ECO:0000313" key="2">
    <source>
        <dbReference type="EMBL" id="CAL5229735.1"/>
    </source>
</evidence>
<name>A0ABP1GEN3_9CHLO</name>
<feature type="compositionally biased region" description="Polar residues" evidence="1">
    <location>
        <begin position="718"/>
        <end position="732"/>
    </location>
</feature>
<feature type="compositionally biased region" description="Basic and acidic residues" evidence="1">
    <location>
        <begin position="39"/>
        <end position="48"/>
    </location>
</feature>
<keyword evidence="3" id="KW-1185">Reference proteome</keyword>
<gene>
    <name evidence="2" type="primary">g13115</name>
    <name evidence="2" type="ORF">VP750_LOCUS11641</name>
</gene>
<dbReference type="Proteomes" id="UP001497392">
    <property type="component" value="Unassembled WGS sequence"/>
</dbReference>
<feature type="compositionally biased region" description="Basic and acidic residues" evidence="1">
    <location>
        <begin position="657"/>
        <end position="673"/>
    </location>
</feature>
<organism evidence="2 3">
    <name type="scientific">Coccomyxa viridis</name>
    <dbReference type="NCBI Taxonomy" id="1274662"/>
    <lineage>
        <taxon>Eukaryota</taxon>
        <taxon>Viridiplantae</taxon>
        <taxon>Chlorophyta</taxon>
        <taxon>core chlorophytes</taxon>
        <taxon>Trebouxiophyceae</taxon>
        <taxon>Trebouxiophyceae incertae sedis</taxon>
        <taxon>Coccomyxaceae</taxon>
        <taxon>Coccomyxa</taxon>
    </lineage>
</organism>